<proteinExistence type="inferred from homology"/>
<evidence type="ECO:0000313" key="4">
    <source>
        <dbReference type="EMBL" id="KFB66426.1"/>
    </source>
</evidence>
<dbReference type="PANTHER" id="PTHR30035">
    <property type="entry name" value="LIPOPROTEIN VACJ-RELATED"/>
    <property type="match status" value="1"/>
</dbReference>
<gene>
    <name evidence="4" type="primary">mlaA</name>
    <name evidence="4" type="ORF">CAPSK01_004315</name>
</gene>
<dbReference type="PRINTS" id="PR01805">
    <property type="entry name" value="VACJLIPOPROT"/>
</dbReference>
<comment type="caution">
    <text evidence="4">The sequence shown here is derived from an EMBL/GenBank/DDBJ whole genome shotgun (WGS) entry which is preliminary data.</text>
</comment>
<dbReference type="EMBL" id="JDSS02000043">
    <property type="protein sequence ID" value="KFB66426.1"/>
    <property type="molecule type" value="Genomic_DNA"/>
</dbReference>
<dbReference type="GO" id="GO:0016020">
    <property type="term" value="C:membrane"/>
    <property type="evidence" value="ECO:0007669"/>
    <property type="project" value="InterPro"/>
</dbReference>
<protein>
    <submittedName>
        <fullName evidence="4">Putative phospholipid-binding lipoprotein MlaA</fullName>
    </submittedName>
</protein>
<comment type="similarity">
    <text evidence="1">Belongs to the MlaA family.</text>
</comment>
<dbReference type="GO" id="GO:0120010">
    <property type="term" value="P:intermembrane phospholipid transfer"/>
    <property type="evidence" value="ECO:0007669"/>
    <property type="project" value="TreeGrafter"/>
</dbReference>
<dbReference type="InterPro" id="IPR007428">
    <property type="entry name" value="MlaA"/>
</dbReference>
<evidence type="ECO:0000256" key="1">
    <source>
        <dbReference type="ARBA" id="ARBA00010634"/>
    </source>
</evidence>
<feature type="signal peptide" evidence="3">
    <location>
        <begin position="1"/>
        <end position="21"/>
    </location>
</feature>
<keyword evidence="2 3" id="KW-0732">Signal</keyword>
<organism evidence="4 5">
    <name type="scientific">Candidatus Accumulibacter vicinus</name>
    <dbReference type="NCBI Taxonomy" id="2954382"/>
    <lineage>
        <taxon>Bacteria</taxon>
        <taxon>Pseudomonadati</taxon>
        <taxon>Pseudomonadota</taxon>
        <taxon>Betaproteobacteria</taxon>
        <taxon>Candidatus Accumulibacter</taxon>
    </lineage>
</organism>
<evidence type="ECO:0000256" key="3">
    <source>
        <dbReference type="SAM" id="SignalP"/>
    </source>
</evidence>
<dbReference type="Pfam" id="PF04333">
    <property type="entry name" value="MlaA"/>
    <property type="match status" value="1"/>
</dbReference>
<dbReference type="PROSITE" id="PS51257">
    <property type="entry name" value="PROKAR_LIPOPROTEIN"/>
    <property type="match status" value="1"/>
</dbReference>
<dbReference type="AlphaFoldDB" id="A0A084XVD2"/>
<sequence>MKGKSVKPCLSTMRVSCLACAAVMLAASGCATTANNPKDPFEGFNRAMFAVNEGLDVVVKPVAQGYDYVAPLPVKVLVGNFFGNLLDAWTAVNNLLQGKGGQAASDAGRVLVNSTIGIGGAFDVAAEMGLAKHSEDFGQTLGKWGVPDGPYFYWPLIGPRTTRDTFGWMVDTFLFYDPVWRLDDIPLRNSLLATRYIHLRASLLPTDKVVAEAAFDKYDYIRDAYLQHRRSEIFDGELPHEVPEDQSLR</sequence>
<accession>A0A084XVD2</accession>
<keyword evidence="4" id="KW-0449">Lipoprotein</keyword>
<dbReference type="Proteomes" id="UP000019812">
    <property type="component" value="Unassembled WGS sequence"/>
</dbReference>
<name>A0A084XVD2_9PROT</name>
<evidence type="ECO:0000313" key="5">
    <source>
        <dbReference type="Proteomes" id="UP000019812"/>
    </source>
</evidence>
<evidence type="ECO:0000256" key="2">
    <source>
        <dbReference type="ARBA" id="ARBA00022729"/>
    </source>
</evidence>
<reference evidence="4 5" key="1">
    <citation type="submission" date="2014-07" db="EMBL/GenBank/DDBJ databases">
        <title>Expanding our view of genomic diversity in Candidatus Accumulibacter clades.</title>
        <authorList>
            <person name="Skennerton C.T."/>
            <person name="Barr J.J."/>
            <person name="Slater F.R."/>
            <person name="Bond P.L."/>
            <person name="Tyson G.W."/>
        </authorList>
    </citation>
    <scope>NUCLEOTIDE SEQUENCE [LARGE SCALE GENOMIC DNA]</scope>
    <source>
        <strain evidence="5">SK-01</strain>
    </source>
</reference>
<dbReference type="STRING" id="1457154.CAPSK01_004315"/>
<feature type="chain" id="PRO_5001785494" evidence="3">
    <location>
        <begin position="22"/>
        <end position="249"/>
    </location>
</feature>
<dbReference type="PANTHER" id="PTHR30035:SF3">
    <property type="entry name" value="INTERMEMBRANE PHOSPHOLIPID TRANSPORT SYSTEM LIPOPROTEIN MLAA"/>
    <property type="match status" value="1"/>
</dbReference>